<dbReference type="EMBL" id="CP000817">
    <property type="protein sequence ID" value="ACA38195.1"/>
    <property type="molecule type" value="Genomic_DNA"/>
</dbReference>
<accession>B1HWN8</accession>
<dbReference type="EnsemblBacteria" id="ACA38195">
    <property type="protein sequence ID" value="ACA38195"/>
    <property type="gene ID" value="Bsph_0572"/>
</dbReference>
<dbReference type="Proteomes" id="UP000002164">
    <property type="component" value="Chromosome"/>
</dbReference>
<dbReference type="AlphaFoldDB" id="B1HWN8"/>
<evidence type="ECO:0000313" key="2">
    <source>
        <dbReference type="Proteomes" id="UP000002164"/>
    </source>
</evidence>
<proteinExistence type="predicted"/>
<dbReference type="KEGG" id="lsp:Bsph_0572"/>
<organism evidence="1 2">
    <name type="scientific">Lysinibacillus sphaericus (strain C3-41)</name>
    <dbReference type="NCBI Taxonomy" id="444177"/>
    <lineage>
        <taxon>Bacteria</taxon>
        <taxon>Bacillati</taxon>
        <taxon>Bacillota</taxon>
        <taxon>Bacilli</taxon>
        <taxon>Bacillales</taxon>
        <taxon>Bacillaceae</taxon>
        <taxon>Lysinibacillus</taxon>
    </lineage>
</organism>
<protein>
    <recommendedName>
        <fullName evidence="3">NADH dehydrogenase</fullName>
    </recommendedName>
</protein>
<name>B1HWN8_LYSSC</name>
<sequence>MGKLVLLGGGYGNMRVMLRLLNNLPLDREVVIVDRAPFHSLKTEFMR</sequence>
<evidence type="ECO:0000313" key="1">
    <source>
        <dbReference type="EMBL" id="ACA38195.1"/>
    </source>
</evidence>
<dbReference type="HOGENOM" id="CLU_3169907_0_0_9"/>
<gene>
    <name evidence="1" type="ordered locus">Bsph_0572</name>
</gene>
<reference evidence="1 2" key="1">
    <citation type="journal article" date="2008" name="J. Bacteriol.">
        <title>Complete genome sequence of the mosquitocidal bacterium Bacillus sphaericus C3-41 and comparison with those of closely related Bacillus species.</title>
        <authorList>
            <person name="Hu X."/>
            <person name="Fan W."/>
            <person name="Han B."/>
            <person name="Liu H."/>
            <person name="Zheng D."/>
            <person name="Li Q."/>
            <person name="Dong W."/>
            <person name="Yan J."/>
            <person name="Gao M."/>
            <person name="Berry C."/>
            <person name="Yuan Z."/>
        </authorList>
    </citation>
    <scope>NUCLEOTIDE SEQUENCE [LARGE SCALE GENOMIC DNA]</scope>
    <source>
        <strain evidence="1 2">C3-41</strain>
    </source>
</reference>
<evidence type="ECO:0008006" key="3">
    <source>
        <dbReference type="Google" id="ProtNLM"/>
    </source>
</evidence>